<gene>
    <name evidence="3" type="ORF">LOC68_20920</name>
</gene>
<feature type="domain" description="NADP-dependent oxidoreductase" evidence="2">
    <location>
        <begin position="17"/>
        <end position="335"/>
    </location>
</feature>
<dbReference type="GO" id="GO:0016491">
    <property type="term" value="F:oxidoreductase activity"/>
    <property type="evidence" value="ECO:0007669"/>
    <property type="project" value="UniProtKB-KW"/>
</dbReference>
<dbReference type="PANTHER" id="PTHR43364:SF4">
    <property type="entry name" value="NAD(P)-LINKED OXIDOREDUCTASE SUPERFAMILY PROTEIN"/>
    <property type="match status" value="1"/>
</dbReference>
<dbReference type="SUPFAM" id="SSF51430">
    <property type="entry name" value="NAD(P)-linked oxidoreductase"/>
    <property type="match status" value="1"/>
</dbReference>
<dbReference type="PANTHER" id="PTHR43364">
    <property type="entry name" value="NADH-SPECIFIC METHYLGLYOXAL REDUCTASE-RELATED"/>
    <property type="match status" value="1"/>
</dbReference>
<accession>A0A9X1MQ44</accession>
<dbReference type="InterPro" id="IPR050523">
    <property type="entry name" value="AKR_Detox_Biosynth"/>
</dbReference>
<reference evidence="3" key="1">
    <citation type="submission" date="2021-11" db="EMBL/GenBank/DDBJ databases">
        <title>Genome sequence.</title>
        <authorList>
            <person name="Sun Q."/>
        </authorList>
    </citation>
    <scope>NUCLEOTIDE SEQUENCE</scope>
    <source>
        <strain evidence="3">JC732</strain>
    </source>
</reference>
<evidence type="ECO:0000256" key="1">
    <source>
        <dbReference type="ARBA" id="ARBA00023002"/>
    </source>
</evidence>
<dbReference type="AlphaFoldDB" id="A0A9X1MQ44"/>
<dbReference type="PRINTS" id="PR00069">
    <property type="entry name" value="ALDKETRDTASE"/>
</dbReference>
<keyword evidence="1" id="KW-0560">Oxidoreductase</keyword>
<dbReference type="CDD" id="cd19149">
    <property type="entry name" value="AKR_AKR11B2"/>
    <property type="match status" value="1"/>
</dbReference>
<dbReference type="Gene3D" id="3.20.20.100">
    <property type="entry name" value="NADP-dependent oxidoreductase domain"/>
    <property type="match status" value="1"/>
</dbReference>
<organism evidence="3 4">
    <name type="scientific">Blastopirellula sediminis</name>
    <dbReference type="NCBI Taxonomy" id="2894196"/>
    <lineage>
        <taxon>Bacteria</taxon>
        <taxon>Pseudomonadati</taxon>
        <taxon>Planctomycetota</taxon>
        <taxon>Planctomycetia</taxon>
        <taxon>Pirellulales</taxon>
        <taxon>Pirellulaceae</taxon>
        <taxon>Blastopirellula</taxon>
    </lineage>
</organism>
<protein>
    <submittedName>
        <fullName evidence="3">Aldo/keto reductase</fullName>
    </submittedName>
</protein>
<dbReference type="GO" id="GO:0005829">
    <property type="term" value="C:cytosol"/>
    <property type="evidence" value="ECO:0007669"/>
    <property type="project" value="TreeGrafter"/>
</dbReference>
<dbReference type="EMBL" id="JAJKFT010000010">
    <property type="protein sequence ID" value="MCC9630861.1"/>
    <property type="molecule type" value="Genomic_DNA"/>
</dbReference>
<sequence length="342" mass="37766">MKTRPLGQSGIEASVVAFGAWAIGGWTWGGADEKESIAAIHAFLDAGGNLIDTAPVYGFGASEEVVGKAIADRRDKVVLATKCSMRWDLSDEQVKRAKKRFSTTRQNVDWSGEKTEESFDVYIYSGRDGIRQEVERSLKRLQTDVIDLYQTHWQLDATPIEERMGALEELKKEGKIRAIGVSNATPEQMDEYRKYGQLDSDQEKYSMLDRGMESTNLAKCASDNIAFLAYSPLAQGLLTGKITPEREYAEGDQRLFKERFKPDNVRQVLAMLEPMQAIAARHQISLSQLTMAWTLAQRGCSHVLCGARTPQQAIDNAGAGSVELSGEELAAITAAVTSYRGV</sequence>
<dbReference type="InterPro" id="IPR020471">
    <property type="entry name" value="AKR"/>
</dbReference>
<dbReference type="InterPro" id="IPR036812">
    <property type="entry name" value="NAD(P)_OxRdtase_dom_sf"/>
</dbReference>
<evidence type="ECO:0000313" key="4">
    <source>
        <dbReference type="Proteomes" id="UP001139103"/>
    </source>
</evidence>
<dbReference type="InterPro" id="IPR023210">
    <property type="entry name" value="NADP_OxRdtase_dom"/>
</dbReference>
<evidence type="ECO:0000313" key="3">
    <source>
        <dbReference type="EMBL" id="MCC9630861.1"/>
    </source>
</evidence>
<dbReference type="RefSeq" id="WP_230222349.1">
    <property type="nucleotide sequence ID" value="NZ_JAJKFT010000010.1"/>
</dbReference>
<name>A0A9X1MQ44_9BACT</name>
<proteinExistence type="predicted"/>
<dbReference type="Pfam" id="PF00248">
    <property type="entry name" value="Aldo_ket_red"/>
    <property type="match status" value="1"/>
</dbReference>
<dbReference type="Proteomes" id="UP001139103">
    <property type="component" value="Unassembled WGS sequence"/>
</dbReference>
<evidence type="ECO:0000259" key="2">
    <source>
        <dbReference type="Pfam" id="PF00248"/>
    </source>
</evidence>
<comment type="caution">
    <text evidence="3">The sequence shown here is derived from an EMBL/GenBank/DDBJ whole genome shotgun (WGS) entry which is preliminary data.</text>
</comment>
<keyword evidence="4" id="KW-1185">Reference proteome</keyword>